<dbReference type="Pfam" id="PF13676">
    <property type="entry name" value="TIR_2"/>
    <property type="match status" value="1"/>
</dbReference>
<dbReference type="InterPro" id="IPR000157">
    <property type="entry name" value="TIR_dom"/>
</dbReference>
<feature type="transmembrane region" description="Helical" evidence="1">
    <location>
        <begin position="6"/>
        <end position="22"/>
    </location>
</feature>
<evidence type="ECO:0000259" key="2">
    <source>
        <dbReference type="PROSITE" id="PS50104"/>
    </source>
</evidence>
<reference evidence="3 4" key="1">
    <citation type="submission" date="2018-12" db="EMBL/GenBank/DDBJ databases">
        <authorList>
            <person name="Li S."/>
            <person name="Yang R."/>
            <person name="Chen G."/>
            <person name="Zou L."/>
            <person name="Zhang C."/>
            <person name="Chen Y."/>
            <person name="Liu Z."/>
            <person name="Li Y."/>
            <person name="Yan Y."/>
            <person name="Huang M."/>
            <person name="Chen T."/>
        </authorList>
    </citation>
    <scope>NUCLEOTIDE SEQUENCE [LARGE SCALE GENOMIC DNA]</scope>
    <source>
        <strain evidence="3 4">1257</strain>
    </source>
</reference>
<dbReference type="AlphaFoldDB" id="A0A3Q8U1V7"/>
<gene>
    <name evidence="3" type="ORF">EJA05_18185</name>
</gene>
<dbReference type="Gene3D" id="3.40.50.10140">
    <property type="entry name" value="Toll/interleukin-1 receptor homology (TIR) domain"/>
    <property type="match status" value="1"/>
</dbReference>
<dbReference type="InterPro" id="IPR035897">
    <property type="entry name" value="Toll_tir_struct_dom_sf"/>
</dbReference>
<evidence type="ECO:0000313" key="3">
    <source>
        <dbReference type="EMBL" id="AZL69525.1"/>
    </source>
</evidence>
<name>A0A3Q8U1V7_9PSED</name>
<dbReference type="SUPFAM" id="SSF52200">
    <property type="entry name" value="Toll/Interleukin receptor TIR domain"/>
    <property type="match status" value="1"/>
</dbReference>
<protein>
    <submittedName>
        <fullName evidence="3">Toll/interleukin-1 receptor domain-containing protein</fullName>
    </submittedName>
</protein>
<keyword evidence="1" id="KW-0472">Membrane</keyword>
<accession>A0A3Q8U1V7</accession>
<proteinExistence type="predicted"/>
<evidence type="ECO:0000313" key="4">
    <source>
        <dbReference type="Proteomes" id="UP000268230"/>
    </source>
</evidence>
<dbReference type="SMART" id="SM00255">
    <property type="entry name" value="TIR"/>
    <property type="match status" value="1"/>
</dbReference>
<dbReference type="OrthoDB" id="7055795at2"/>
<sequence length="287" mass="33124">MDILWIPLFMVLIAFLVVASVIDHRRRKQGLLALRQQGFEYIFNGKGKTYLAFNLSEATIRIGNFGTAQCMQRPVSIISHFEWKWVEQNAAKRENRFVFFLCDLDISMHEVFYSANERLAEVEWAKLQAVYNHAISYQTQVIEQMPRTDTYDLFISHASEDKEAFVRPLVNALQALGLRVWYDEFTLEIGDSLRRSIDHGLGNSRFGIVVLSPSFFAKQWTQYELDALVNRSMSGEKVVLPIWHDVQHPEVARYSHSLADKVAFSSSALSIDEMATAFLRVVQRELH</sequence>
<dbReference type="KEGG" id="pory:EJA05_18185"/>
<dbReference type="PROSITE" id="PS50104">
    <property type="entry name" value="TIR"/>
    <property type="match status" value="1"/>
</dbReference>
<dbReference type="EMBL" id="CP034338">
    <property type="protein sequence ID" value="AZL69525.1"/>
    <property type="molecule type" value="Genomic_DNA"/>
</dbReference>
<feature type="domain" description="TIR" evidence="2">
    <location>
        <begin position="149"/>
        <end position="286"/>
    </location>
</feature>
<evidence type="ECO:0000256" key="1">
    <source>
        <dbReference type="SAM" id="Phobius"/>
    </source>
</evidence>
<dbReference type="Proteomes" id="UP000268230">
    <property type="component" value="Chromosome"/>
</dbReference>
<keyword evidence="3" id="KW-0675">Receptor</keyword>
<keyword evidence="1" id="KW-1133">Transmembrane helix</keyword>
<keyword evidence="1" id="KW-0812">Transmembrane</keyword>
<dbReference type="GO" id="GO:0007165">
    <property type="term" value="P:signal transduction"/>
    <property type="evidence" value="ECO:0007669"/>
    <property type="project" value="InterPro"/>
</dbReference>
<organism evidence="3 4">
    <name type="scientific">Pseudomonas entomophila</name>
    <dbReference type="NCBI Taxonomy" id="312306"/>
    <lineage>
        <taxon>Bacteria</taxon>
        <taxon>Pseudomonadati</taxon>
        <taxon>Pseudomonadota</taxon>
        <taxon>Gammaproteobacteria</taxon>
        <taxon>Pseudomonadales</taxon>
        <taxon>Pseudomonadaceae</taxon>
        <taxon>Pseudomonas</taxon>
    </lineage>
</organism>